<dbReference type="EC" id="2.7.13.3" evidence="3"/>
<evidence type="ECO:0000256" key="6">
    <source>
        <dbReference type="ARBA" id="ARBA00022741"/>
    </source>
</evidence>
<dbReference type="PANTHER" id="PTHR44936:SF10">
    <property type="entry name" value="SENSOR PROTEIN RSTB"/>
    <property type="match status" value="1"/>
</dbReference>
<dbReference type="GO" id="GO:0005524">
    <property type="term" value="F:ATP binding"/>
    <property type="evidence" value="ECO:0007669"/>
    <property type="project" value="UniProtKB-KW"/>
</dbReference>
<evidence type="ECO:0000256" key="8">
    <source>
        <dbReference type="ARBA" id="ARBA00022840"/>
    </source>
</evidence>
<keyword evidence="4" id="KW-0472">Membrane</keyword>
<dbReference type="PROSITE" id="PS50109">
    <property type="entry name" value="HIS_KIN"/>
    <property type="match status" value="1"/>
</dbReference>
<keyword evidence="8" id="KW-0067">ATP-binding</keyword>
<dbReference type="EMBL" id="BLTE01000004">
    <property type="protein sequence ID" value="GFK93343.1"/>
    <property type="molecule type" value="Genomic_DNA"/>
</dbReference>
<proteinExistence type="predicted"/>
<comment type="caution">
    <text evidence="10">The sequence shown here is derived from an EMBL/GenBank/DDBJ whole genome shotgun (WGS) entry which is preliminary data.</text>
</comment>
<feature type="domain" description="Histidine kinase" evidence="9">
    <location>
        <begin position="170"/>
        <end position="382"/>
    </location>
</feature>
<dbReference type="InterPro" id="IPR005467">
    <property type="entry name" value="His_kinase_dom"/>
</dbReference>
<dbReference type="SMART" id="SM00387">
    <property type="entry name" value="HATPase_c"/>
    <property type="match status" value="1"/>
</dbReference>
<keyword evidence="5 10" id="KW-0808">Transferase</keyword>
<dbReference type="SUPFAM" id="SSF47384">
    <property type="entry name" value="Homodimeric domain of signal transducing histidine kinase"/>
    <property type="match status" value="1"/>
</dbReference>
<keyword evidence="11" id="KW-1185">Reference proteome</keyword>
<keyword evidence="4" id="KW-1003">Cell membrane</keyword>
<evidence type="ECO:0000256" key="1">
    <source>
        <dbReference type="ARBA" id="ARBA00000085"/>
    </source>
</evidence>
<dbReference type="Pfam" id="PF00512">
    <property type="entry name" value="HisKA"/>
    <property type="match status" value="1"/>
</dbReference>
<dbReference type="RefSeq" id="WP_173082283.1">
    <property type="nucleotide sequence ID" value="NZ_BLTE01000004.1"/>
</dbReference>
<evidence type="ECO:0000256" key="4">
    <source>
        <dbReference type="ARBA" id="ARBA00022475"/>
    </source>
</evidence>
<keyword evidence="6" id="KW-0547">Nucleotide-binding</keyword>
<evidence type="ECO:0000259" key="9">
    <source>
        <dbReference type="PROSITE" id="PS50109"/>
    </source>
</evidence>
<comment type="catalytic activity">
    <reaction evidence="1">
        <text>ATP + protein L-histidine = ADP + protein N-phospho-L-histidine.</text>
        <dbReference type="EC" id="2.7.13.3"/>
    </reaction>
</comment>
<dbReference type="Gene3D" id="3.30.565.10">
    <property type="entry name" value="Histidine kinase-like ATPase, C-terminal domain"/>
    <property type="match status" value="1"/>
</dbReference>
<dbReference type="GO" id="GO:0000155">
    <property type="term" value="F:phosphorelay sensor kinase activity"/>
    <property type="evidence" value="ECO:0007669"/>
    <property type="project" value="InterPro"/>
</dbReference>
<dbReference type="Pfam" id="PF02518">
    <property type="entry name" value="HATPase_c"/>
    <property type="match status" value="1"/>
</dbReference>
<accession>A0A6V8LKX4</accession>
<dbReference type="PANTHER" id="PTHR44936">
    <property type="entry name" value="SENSOR PROTEIN CREC"/>
    <property type="match status" value="1"/>
</dbReference>
<name>A0A6V8LKX4_9BACT</name>
<dbReference type="InterPro" id="IPR036890">
    <property type="entry name" value="HATPase_C_sf"/>
</dbReference>
<evidence type="ECO:0000313" key="11">
    <source>
        <dbReference type="Proteomes" id="UP000494245"/>
    </source>
</evidence>
<evidence type="ECO:0000256" key="3">
    <source>
        <dbReference type="ARBA" id="ARBA00012438"/>
    </source>
</evidence>
<dbReference type="CDD" id="cd00082">
    <property type="entry name" value="HisKA"/>
    <property type="match status" value="1"/>
</dbReference>
<dbReference type="Proteomes" id="UP000494245">
    <property type="component" value="Unassembled WGS sequence"/>
</dbReference>
<comment type="subcellular location">
    <subcellularLocation>
        <location evidence="2">Cell membrane</location>
        <topology evidence="2">Multi-pass membrane protein</topology>
    </subcellularLocation>
</comment>
<dbReference type="AlphaFoldDB" id="A0A6V8LKX4"/>
<organism evidence="10 11">
    <name type="scientific">Fundidesulfovibrio magnetotacticus</name>
    <dbReference type="NCBI Taxonomy" id="2730080"/>
    <lineage>
        <taxon>Bacteria</taxon>
        <taxon>Pseudomonadati</taxon>
        <taxon>Thermodesulfobacteriota</taxon>
        <taxon>Desulfovibrionia</taxon>
        <taxon>Desulfovibrionales</taxon>
        <taxon>Desulfovibrionaceae</taxon>
        <taxon>Fundidesulfovibrio</taxon>
    </lineage>
</organism>
<dbReference type="InterPro" id="IPR003661">
    <property type="entry name" value="HisK_dim/P_dom"/>
</dbReference>
<dbReference type="InterPro" id="IPR036097">
    <property type="entry name" value="HisK_dim/P_sf"/>
</dbReference>
<evidence type="ECO:0000256" key="7">
    <source>
        <dbReference type="ARBA" id="ARBA00022777"/>
    </source>
</evidence>
<evidence type="ECO:0000313" key="10">
    <source>
        <dbReference type="EMBL" id="GFK93343.1"/>
    </source>
</evidence>
<dbReference type="SUPFAM" id="SSF55874">
    <property type="entry name" value="ATPase domain of HSP90 chaperone/DNA topoisomerase II/histidine kinase"/>
    <property type="match status" value="1"/>
</dbReference>
<sequence>MTPGPSLPRFEYFRREIGLDEARLEILRPWASMLAERGRKAGKYLDALFRKASPRAYLDFALEYWGGASKRFWVGWYSTLWHRPWDDAFLRELWQQGADAARCGIGVQFTMLGEIKSRQYFVRGVRRHVPQEQVPAVASAVVDLLDLCMLVRVRGHTAHHDSVAQPVLQGLFHQTRNPLTVIGAAASRILRAADDTGMREKAQVILDEALRLERMTRDISTLNAVELSEPGFSAVALEPLLRSLTDELQARPGWPQGLEPRWALDPLRPEVHSDPALLATLLREVLANALEAMDPARPELTIASAPDPSVPSHLDLTVQGSGGLPPEEDPSSLFLPFHSTKPMGTGFGLPIARAAARKLFGHVSLARTPGGATCTVKLPLKGRIDDLGLVVPAKE</sequence>
<dbReference type="InterPro" id="IPR050980">
    <property type="entry name" value="2C_sensor_his_kinase"/>
</dbReference>
<reference evidence="10 11" key="2">
    <citation type="submission" date="2020-05" db="EMBL/GenBank/DDBJ databases">
        <title>Draft genome sequence of Desulfovibrio sp. strainFSS-1.</title>
        <authorList>
            <person name="Shimoshige H."/>
            <person name="Kobayashi H."/>
            <person name="Maekawa T."/>
        </authorList>
    </citation>
    <scope>NUCLEOTIDE SEQUENCE [LARGE SCALE GENOMIC DNA]</scope>
    <source>
        <strain evidence="10 11">SIID29052-01</strain>
    </source>
</reference>
<dbReference type="GO" id="GO:0005886">
    <property type="term" value="C:plasma membrane"/>
    <property type="evidence" value="ECO:0007669"/>
    <property type="project" value="UniProtKB-SubCell"/>
</dbReference>
<protein>
    <recommendedName>
        <fullName evidence="3">histidine kinase</fullName>
        <ecNumber evidence="3">2.7.13.3</ecNumber>
    </recommendedName>
</protein>
<evidence type="ECO:0000256" key="2">
    <source>
        <dbReference type="ARBA" id="ARBA00004651"/>
    </source>
</evidence>
<keyword evidence="7" id="KW-0418">Kinase</keyword>
<reference evidence="10 11" key="1">
    <citation type="submission" date="2020-04" db="EMBL/GenBank/DDBJ databases">
        <authorList>
            <consortium name="Desulfovibrio sp. FSS-1 genome sequencing consortium"/>
            <person name="Shimoshige H."/>
            <person name="Kobayashi H."/>
            <person name="Maekawa T."/>
        </authorList>
    </citation>
    <scope>NUCLEOTIDE SEQUENCE [LARGE SCALE GENOMIC DNA]</scope>
    <source>
        <strain evidence="10 11">SIID29052-01</strain>
    </source>
</reference>
<dbReference type="InterPro" id="IPR003594">
    <property type="entry name" value="HATPase_dom"/>
</dbReference>
<gene>
    <name evidence="10" type="primary">zraS_4</name>
    <name evidence="10" type="ORF">NNJEOMEG_01175</name>
</gene>
<evidence type="ECO:0000256" key="5">
    <source>
        <dbReference type="ARBA" id="ARBA00022679"/>
    </source>
</evidence>